<name>A0ABD1KUF9_9TELE</name>
<proteinExistence type="predicted"/>
<keyword evidence="1" id="KW-1133">Transmembrane helix</keyword>
<keyword evidence="1" id="KW-0472">Membrane</keyword>
<accession>A0ABD1KUF9</accession>
<dbReference type="InterPro" id="IPR048367">
    <property type="entry name" value="TNP-like_RNaseH_C"/>
</dbReference>
<dbReference type="PANTHER" id="PTHR47577:SF2">
    <property type="entry name" value="THAP DOMAIN CONTAINING 9"/>
    <property type="match status" value="1"/>
</dbReference>
<feature type="domain" description="Transposable element P transposase-like RNase H C-terminal" evidence="2">
    <location>
        <begin position="90"/>
        <end position="124"/>
    </location>
</feature>
<sequence>MTENPCTNQRGIFWFTQGVGWSFHNLVFKCWPGLDFYLDGGNGYGIYFIYFSFPFFLPRCLSVLGFVINIDTLIMMVPEQLRHQQYICTYRFSQDHLELLFNSIRAAGGWNNNPNASQLRSIFRHLMVRCGVTPSTSGNVTHQDGTVSLAAVELSCVIPAEDTEDLPCPFANLPAVLSDHSYLPTRFGSLVDNALVYISGFVVKGVLKKLPCAVCRMSLVGEAIPSSFDSSYHLLNLRNKGGLVIPSKGTIKVVRSAEKYIRQHDYAGPVAVLPQIKTLHCLNQLVRADIGSEDVFQLGKHIQDTQYGIDNHHYDTITLVVSTFYKVRMHHIAKLDTFKLQMGNSRKKIKQNHPVPRLLNIKSVVHSVPKNIVLQTSEKKIEMFKINACIHCTLPYCMLSSFCSPCSVSL</sequence>
<dbReference type="Pfam" id="PF21789">
    <property type="entry name" value="TNP-like_RNaseH_C"/>
    <property type="match status" value="1"/>
</dbReference>
<evidence type="ECO:0000256" key="1">
    <source>
        <dbReference type="SAM" id="Phobius"/>
    </source>
</evidence>
<evidence type="ECO:0000313" key="3">
    <source>
        <dbReference type="EMBL" id="KAL2102393.1"/>
    </source>
</evidence>
<organism evidence="3 4">
    <name type="scientific">Coilia grayii</name>
    <name type="common">Gray's grenadier anchovy</name>
    <dbReference type="NCBI Taxonomy" id="363190"/>
    <lineage>
        <taxon>Eukaryota</taxon>
        <taxon>Metazoa</taxon>
        <taxon>Chordata</taxon>
        <taxon>Craniata</taxon>
        <taxon>Vertebrata</taxon>
        <taxon>Euteleostomi</taxon>
        <taxon>Actinopterygii</taxon>
        <taxon>Neopterygii</taxon>
        <taxon>Teleostei</taxon>
        <taxon>Clupei</taxon>
        <taxon>Clupeiformes</taxon>
        <taxon>Clupeoidei</taxon>
        <taxon>Engraulidae</taxon>
        <taxon>Coilinae</taxon>
        <taxon>Coilia</taxon>
    </lineage>
</organism>
<protein>
    <recommendedName>
        <fullName evidence="2">Transposable element P transposase-like RNase H C-terminal domain-containing protein</fullName>
    </recommendedName>
</protein>
<dbReference type="AlphaFoldDB" id="A0ABD1KUF9"/>
<gene>
    <name evidence="3" type="ORF">ACEWY4_001561</name>
</gene>
<keyword evidence="1" id="KW-0812">Transmembrane</keyword>
<reference evidence="3 4" key="1">
    <citation type="submission" date="2024-09" db="EMBL/GenBank/DDBJ databases">
        <title>A chromosome-level genome assembly of Gray's grenadier anchovy, Coilia grayii.</title>
        <authorList>
            <person name="Fu Z."/>
        </authorList>
    </citation>
    <scope>NUCLEOTIDE SEQUENCE [LARGE SCALE GENOMIC DNA]</scope>
    <source>
        <strain evidence="3">G4</strain>
        <tissue evidence="3">Muscle</tissue>
    </source>
</reference>
<dbReference type="PANTHER" id="PTHR47577">
    <property type="entry name" value="THAP DOMAIN-CONTAINING PROTEIN 6"/>
    <property type="match status" value="1"/>
</dbReference>
<feature type="transmembrane region" description="Helical" evidence="1">
    <location>
        <begin position="44"/>
        <end position="68"/>
    </location>
</feature>
<evidence type="ECO:0000313" key="4">
    <source>
        <dbReference type="Proteomes" id="UP001591681"/>
    </source>
</evidence>
<comment type="caution">
    <text evidence="3">The sequence shown here is derived from an EMBL/GenBank/DDBJ whole genome shotgun (WGS) entry which is preliminary data.</text>
</comment>
<dbReference type="Proteomes" id="UP001591681">
    <property type="component" value="Unassembled WGS sequence"/>
</dbReference>
<keyword evidence="4" id="KW-1185">Reference proteome</keyword>
<dbReference type="EMBL" id="JBHFQA010000002">
    <property type="protein sequence ID" value="KAL2102393.1"/>
    <property type="molecule type" value="Genomic_DNA"/>
</dbReference>
<evidence type="ECO:0000259" key="2">
    <source>
        <dbReference type="Pfam" id="PF21789"/>
    </source>
</evidence>